<feature type="compositionally biased region" description="Polar residues" evidence="1">
    <location>
        <begin position="73"/>
        <end position="88"/>
    </location>
</feature>
<accession>A0A5M8PRG3</accession>
<dbReference type="EMBL" id="VXIT01000007">
    <property type="protein sequence ID" value="KAA6411642.1"/>
    <property type="molecule type" value="Genomic_DNA"/>
</dbReference>
<dbReference type="Proteomes" id="UP000324767">
    <property type="component" value="Unassembled WGS sequence"/>
</dbReference>
<comment type="caution">
    <text evidence="2">The sequence shown here is derived from an EMBL/GenBank/DDBJ whole genome shotgun (WGS) entry which is preliminary data.</text>
</comment>
<name>A0A5M8PRG3_9LECA</name>
<reference evidence="2 3" key="1">
    <citation type="submission" date="2019-09" db="EMBL/GenBank/DDBJ databases">
        <title>The hologenome of the rock-dwelling lichen Lasallia pustulata.</title>
        <authorList>
            <person name="Greshake Tzovaras B."/>
            <person name="Segers F."/>
            <person name="Bicker A."/>
            <person name="Dal Grande F."/>
            <person name="Otte J."/>
            <person name="Hankeln T."/>
            <person name="Schmitt I."/>
            <person name="Ebersberger I."/>
        </authorList>
    </citation>
    <scope>NUCLEOTIDE SEQUENCE [LARGE SCALE GENOMIC DNA]</scope>
    <source>
        <strain evidence="2">A1-1</strain>
    </source>
</reference>
<feature type="compositionally biased region" description="Basic and acidic residues" evidence="1">
    <location>
        <begin position="242"/>
        <end position="255"/>
    </location>
</feature>
<dbReference type="AlphaFoldDB" id="A0A5M8PRG3"/>
<dbReference type="OrthoDB" id="428854at2759"/>
<feature type="region of interest" description="Disordered" evidence="1">
    <location>
        <begin position="317"/>
        <end position="562"/>
    </location>
</feature>
<gene>
    <name evidence="2" type="ORF">FRX48_04923</name>
</gene>
<organism evidence="2 3">
    <name type="scientific">Lasallia pustulata</name>
    <dbReference type="NCBI Taxonomy" id="136370"/>
    <lineage>
        <taxon>Eukaryota</taxon>
        <taxon>Fungi</taxon>
        <taxon>Dikarya</taxon>
        <taxon>Ascomycota</taxon>
        <taxon>Pezizomycotina</taxon>
        <taxon>Lecanoromycetes</taxon>
        <taxon>OSLEUM clade</taxon>
        <taxon>Umbilicariomycetidae</taxon>
        <taxon>Umbilicariales</taxon>
        <taxon>Umbilicariaceae</taxon>
        <taxon>Lasallia</taxon>
    </lineage>
</organism>
<feature type="compositionally biased region" description="Pro residues" evidence="1">
    <location>
        <begin position="423"/>
        <end position="433"/>
    </location>
</feature>
<feature type="compositionally biased region" description="Polar residues" evidence="1">
    <location>
        <begin position="543"/>
        <end position="556"/>
    </location>
</feature>
<feature type="compositionally biased region" description="Basic and acidic residues" evidence="1">
    <location>
        <begin position="286"/>
        <end position="295"/>
    </location>
</feature>
<feature type="compositionally biased region" description="Polar residues" evidence="1">
    <location>
        <begin position="363"/>
        <end position="377"/>
    </location>
</feature>
<feature type="compositionally biased region" description="Polar residues" evidence="1">
    <location>
        <begin position="211"/>
        <end position="224"/>
    </location>
</feature>
<feature type="region of interest" description="Disordered" evidence="1">
    <location>
        <begin position="1"/>
        <end position="181"/>
    </location>
</feature>
<evidence type="ECO:0000256" key="1">
    <source>
        <dbReference type="SAM" id="MobiDB-lite"/>
    </source>
</evidence>
<feature type="region of interest" description="Disordered" evidence="1">
    <location>
        <begin position="195"/>
        <end position="303"/>
    </location>
</feature>
<feature type="compositionally biased region" description="Basic and acidic residues" evidence="1">
    <location>
        <begin position="154"/>
        <end position="167"/>
    </location>
</feature>
<feature type="compositionally biased region" description="Low complexity" evidence="1">
    <location>
        <begin position="225"/>
        <end position="235"/>
    </location>
</feature>
<evidence type="ECO:0000313" key="3">
    <source>
        <dbReference type="Proteomes" id="UP000324767"/>
    </source>
</evidence>
<evidence type="ECO:0000313" key="2">
    <source>
        <dbReference type="EMBL" id="KAA6411642.1"/>
    </source>
</evidence>
<protein>
    <submittedName>
        <fullName evidence="2">Uncharacterized protein</fullName>
    </submittedName>
</protein>
<feature type="compositionally biased region" description="Polar residues" evidence="1">
    <location>
        <begin position="387"/>
        <end position="406"/>
    </location>
</feature>
<proteinExistence type="predicted"/>
<feature type="compositionally biased region" description="Polar residues" evidence="1">
    <location>
        <begin position="323"/>
        <end position="332"/>
    </location>
</feature>
<sequence length="593" mass="63240">MSGSNPFRRNGGLGGGNASAPLGGDELMARAEAHFPPLDTELPPSPRRKTVRIIPPHSATSENDDRMPETFPSPLQHTHSWASLSSTAEDVGTWGDSAPEDPFGSEPDEDGETPEVEDLGQELKDSVGPSELRSQASDDVPVNPFQSTLATLEDPSRAPAKNEKSRTGFEFAGKPPNNTKASLDVHAFKRLLLTGDTSTLPPNAPPTLPTHMNSCQGNQGNQGDSSSNTDASSISRQSLFEPHPEAHLDTPRTSHEVFLSDDEQDDLTGVLIPSAPRTGRLTPKSHHGEVVREQGPRTVSFTDPVLSLSGFESAPATYRKESGFSSPQSYTDLNKPLPLPPMPQSSERTAMTIEKVMKAAPGNQPSEVAGSPTTQKRNPPALPLARRQSQLRSKNISSNPERSVSISEEKPAESTRLSDLPSTTPPKLPPPPPPRRKGTGQSFSSFDYAPGLSEIAATMVQAEQTLDRPLVKSQPAKPPAPPTRTPSVSSIKRPARVPSGASSTAMAPPPPPPPRRRGSSQSSLTEPRASGEYRRTSIESYRGESTASSVNPSVPGSSAELEARGGDLLADLSALQREVDALRGKYEGSRLKS</sequence>
<feature type="compositionally biased region" description="Acidic residues" evidence="1">
    <location>
        <begin position="106"/>
        <end position="120"/>
    </location>
</feature>